<protein>
    <submittedName>
        <fullName evidence="9">Uncharacterized protein</fullName>
    </submittedName>
</protein>
<keyword evidence="2" id="KW-0758">Storage protein</keyword>
<dbReference type="SUPFAM" id="SSF48431">
    <property type="entry name" value="Lipovitellin-phosvitin complex, superhelical domain"/>
    <property type="match status" value="1"/>
</dbReference>
<dbReference type="Gene3D" id="2.30.230.10">
    <property type="entry name" value="Lipovitellin, beta-sheet shell regions, chain A"/>
    <property type="match status" value="1"/>
</dbReference>
<dbReference type="InterPro" id="IPR015255">
    <property type="entry name" value="Vitellinogen_open_b-sht"/>
</dbReference>
<keyword evidence="7" id="KW-0812">Transmembrane</keyword>
<dbReference type="EMBL" id="OB660697">
    <property type="protein sequence ID" value="CAD7225935.1"/>
    <property type="molecule type" value="Genomic_DNA"/>
</dbReference>
<dbReference type="GO" id="GO:0005319">
    <property type="term" value="F:lipid transporter activity"/>
    <property type="evidence" value="ECO:0007669"/>
    <property type="project" value="InterPro"/>
</dbReference>
<evidence type="ECO:0000256" key="8">
    <source>
        <dbReference type="SAM" id="SignalP"/>
    </source>
</evidence>
<evidence type="ECO:0000256" key="1">
    <source>
        <dbReference type="ARBA" id="ARBA00022729"/>
    </source>
</evidence>
<dbReference type="InterPro" id="IPR001747">
    <property type="entry name" value="Vitellogenin_N"/>
</dbReference>
<dbReference type="InterPro" id="IPR015817">
    <property type="entry name" value="Vitellinogen_open_b-sht_sub1"/>
</dbReference>
<dbReference type="GO" id="GO:0045735">
    <property type="term" value="F:nutrient reservoir activity"/>
    <property type="evidence" value="ECO:0007669"/>
    <property type="project" value="UniProtKB-KW"/>
</dbReference>
<comment type="caution">
    <text evidence="5">Lacks conserved residue(s) required for the propagation of feature annotation.</text>
</comment>
<gene>
    <name evidence="9" type="ORF">CTOB1V02_LOCUS3863</name>
</gene>
<dbReference type="PANTHER" id="PTHR23345">
    <property type="entry name" value="VITELLOGENIN-RELATED"/>
    <property type="match status" value="1"/>
</dbReference>
<feature type="signal peptide" evidence="8">
    <location>
        <begin position="1"/>
        <end position="22"/>
    </location>
</feature>
<dbReference type="PROSITE" id="PS51211">
    <property type="entry name" value="VITELLOGENIN"/>
    <property type="match status" value="1"/>
</dbReference>
<dbReference type="Pfam" id="PF01347">
    <property type="entry name" value="Vitellogenin_N"/>
    <property type="match status" value="2"/>
</dbReference>
<evidence type="ECO:0000256" key="2">
    <source>
        <dbReference type="ARBA" id="ARBA00022761"/>
    </source>
</evidence>
<keyword evidence="7" id="KW-0472">Membrane</keyword>
<dbReference type="PANTHER" id="PTHR23345:SF15">
    <property type="entry name" value="VITELLOGENIN 1-RELATED"/>
    <property type="match status" value="1"/>
</dbReference>
<dbReference type="Gene3D" id="2.20.50.20">
    <property type="entry name" value="Lipovitellin. Chain A, domain 3"/>
    <property type="match status" value="1"/>
</dbReference>
<feature type="region of interest" description="Disordered" evidence="6">
    <location>
        <begin position="1826"/>
        <end position="1867"/>
    </location>
</feature>
<feature type="compositionally biased region" description="Basic and acidic residues" evidence="6">
    <location>
        <begin position="1844"/>
        <end position="1867"/>
    </location>
</feature>
<evidence type="ECO:0000256" key="4">
    <source>
        <dbReference type="ARBA" id="ARBA00023180"/>
    </source>
</evidence>
<feature type="transmembrane region" description="Helical" evidence="7">
    <location>
        <begin position="188"/>
        <end position="208"/>
    </location>
</feature>
<reference evidence="9" key="1">
    <citation type="submission" date="2020-11" db="EMBL/GenBank/DDBJ databases">
        <authorList>
            <person name="Tran Van P."/>
        </authorList>
    </citation>
    <scope>NUCLEOTIDE SEQUENCE</scope>
</reference>
<evidence type="ECO:0000313" key="9">
    <source>
        <dbReference type="EMBL" id="CAD7225935.1"/>
    </source>
</evidence>
<feature type="chain" id="PRO_5043647016" evidence="8">
    <location>
        <begin position="23"/>
        <end position="1867"/>
    </location>
</feature>
<dbReference type="SUPFAM" id="SSF56968">
    <property type="entry name" value="Lipovitellin-phosvitin complex, beta-sheet shell regions"/>
    <property type="match status" value="2"/>
</dbReference>
<dbReference type="InterPro" id="IPR011030">
    <property type="entry name" value="Lipovitellin_superhlx_dom"/>
</dbReference>
<evidence type="ECO:0000256" key="5">
    <source>
        <dbReference type="PROSITE-ProRule" id="PRU00557"/>
    </source>
</evidence>
<dbReference type="InterPro" id="IPR050733">
    <property type="entry name" value="Vitellogenin/Apolipophorin"/>
</dbReference>
<accession>A0A7R8W6L7</accession>
<proteinExistence type="predicted"/>
<sequence>MLGATVVVVCLCLTCVLSPGYGHQLNEKAKPTAIVRFDPQDMEFLTDETSTFKIFVEDLTEDAAFTFKSDPEDLDFKFDLTVTPDLCSERFELHREGMLPTFCAPKGNSNFTINVRSAVGGRFSLLLEENEVELDKRPLGPVPNRRMDVLRRVVRLILAPSVPQLEEKEDLYYEEYPAGVIPVRINDVFFTVHAVFATAITVIQCFIYERGGQVISVQARGLLAIFALVTLVSIIVAAVDAITWLMFLNILSYIKLAITLVKYLPQLKHFDASRSVQAKVAGEMTSPISVLIGATLVLIVIPKGHSRSGKAPLSQKKAAPKTFIPGGDLPAAAAGPPTIRRTGGPTPEEIRAIKEAIAKARSLEEVERLNQMLRTVGEKKLNFQEGNEYTYSFDGFSTSLVEGASEDSSRLSLDGELELRMVSPCEGVLQISRVNAVRGRYGTSGTIEELEKYPVRFAWDDGRIPVVCSDPSDPVWAVNIKRALLSAFQLSLQSLSNGKTIVKEVKWLGGKKFLVNIELACLWRTDVSGDCPTSYHVEKGWTGNTLVNKTKDLSACEERAQMTTSVQHIPYQSSSGQKVWPILTSTYSCVHGVNTEGLITSVTCDESHLYTPFSRATDKGSRGAKTTTRLTLRFRKQGQTSRIVEAPNRGLIRSQLRFDSQEHTPLNDLTKWGEFSRHGDDLFRHLLQRLCQSVSSAAPAGMETSELFSLLVQTLKSSSVDPVLFYNAIESGEICPEQKTNIMNLFLDLLPQAGSEKALELMAQLIYDEKVSEDVMDMWYLSLPFLHQPDIKSVGALMVIVGLKGFGNLGYALPSALDILKRWFGNLGYALPSALDILKRCATNRELPVARRIAAIEAFRRMPCEGHSELMNTFSNRQEDSEVRVAAYLQLVACPSSVTVRKILMSLRGEKNVQVLSFVESHLMNSRTSAAKWKQPLRDIIAGDDFSNKLERLIHMRERIIATSSRKGGFFEAFKYSKNYEISSYQKSNNRGYSVEASLLFHQGSFLPRAGIFNLTLDIFDGSINVLEVGGRVSGLERRFESVFGPRGTLPNEIKKRTHEFDRSVLERERKINDYLRGGEVPPPQTPVRTKRHTHGEDHQISTHRSHEQLEEAVREGKMNPVELQPDEPEGEVYVRVFGNELRYYSFGEDSPSRKRSKARVETSIRSLVFLDTSMVVPTALGLPLKVHINGTSSFTMPGSLKTESGKISGQLSPSGSLVLAATMTVDGRAVRSGVRVQTSLAFSGSMAGDVEMDSNGFSVKMDFPKENAFELKSEILSVNQAAGEPLALYQFEKPDEQKSTVDKCWSTGLGVSVCRKSEHPTPFDQPTAPYFPLNGLTKVRLSWKKDDPASSGILFRAKMHPWEKDLVTMDTDSLKSFSTSLTVDGDTYSFRSSCGIANSGKEILYSPLISYSTPSHLNVEVVQGRVIYQPETSVDVDLRTVDPEVFGNFQVQGVLSWTERGDNHTLYQLEKGLFFTPVGKIGLDGSYDQQLRSDTLKAEMTYALKDQPEEKLTWMGSYEDRSRGKRTHWSLDGSLVPTQFPEFGTRITLEAVDDIGYMKHKMSLVGGHPEETKTFSLDHETAWTPGTSRFNHSLSVLSTPSESGIQFTHRMFLLPSRTFTQSLELVSRNEQILQTSVLWNNKTENLTDEFLALTVKIPARTVDLKETWVEKKEDEFHGEATLRLQPGGDYKVDTFYKTEGKRGSQRQLDVSLSGSSLTNGPYKWSSLERFSSESKDMEVFTRLESSQGKIFSAKLHGLFEDLPEGSPEGEPSLKTKWKGELFVKEYLDSKFNVVQQRYYTDLETKIVLPQKKNAFWKSNLKLRRPTRDQTQGSFSSEWGSDSYETKGIKGDFTLDHPQGKRRLEAK</sequence>
<dbReference type="InterPro" id="IPR015816">
    <property type="entry name" value="Vitellinogen_b-sht_N"/>
</dbReference>
<dbReference type="Gene3D" id="1.25.10.20">
    <property type="entry name" value="Vitellinogen, superhelical"/>
    <property type="match status" value="2"/>
</dbReference>
<keyword evidence="4" id="KW-0325">Glycoprotein</keyword>
<evidence type="ECO:0000256" key="7">
    <source>
        <dbReference type="SAM" id="Phobius"/>
    </source>
</evidence>
<feature type="compositionally biased region" description="Polar residues" evidence="6">
    <location>
        <begin position="1829"/>
        <end position="1840"/>
    </location>
</feature>
<dbReference type="InterPro" id="IPR015819">
    <property type="entry name" value="Lipid_transp_b-sht_shell"/>
</dbReference>
<dbReference type="SMART" id="SM00638">
    <property type="entry name" value="LPD_N"/>
    <property type="match status" value="1"/>
</dbReference>
<dbReference type="Gene3D" id="2.20.80.10">
    <property type="entry name" value="Lipovitellin-phosvitin complex, chain A, domain 4"/>
    <property type="match status" value="1"/>
</dbReference>
<dbReference type="Pfam" id="PF09172">
    <property type="entry name" value="Vit_open_b-sht"/>
    <property type="match status" value="1"/>
</dbReference>
<dbReference type="OrthoDB" id="6484170at2759"/>
<feature type="region of interest" description="Disordered" evidence="6">
    <location>
        <begin position="1076"/>
        <end position="1108"/>
    </location>
</feature>
<evidence type="ECO:0000256" key="6">
    <source>
        <dbReference type="SAM" id="MobiDB-lite"/>
    </source>
</evidence>
<keyword evidence="1 8" id="KW-0732">Signal</keyword>
<organism evidence="9">
    <name type="scientific">Cyprideis torosa</name>
    <dbReference type="NCBI Taxonomy" id="163714"/>
    <lineage>
        <taxon>Eukaryota</taxon>
        <taxon>Metazoa</taxon>
        <taxon>Ecdysozoa</taxon>
        <taxon>Arthropoda</taxon>
        <taxon>Crustacea</taxon>
        <taxon>Oligostraca</taxon>
        <taxon>Ostracoda</taxon>
        <taxon>Podocopa</taxon>
        <taxon>Podocopida</taxon>
        <taxon>Cytherocopina</taxon>
        <taxon>Cytheroidea</taxon>
        <taxon>Cytherideidae</taxon>
        <taxon>Cyprideis</taxon>
    </lineage>
</organism>
<feature type="transmembrane region" description="Helical" evidence="7">
    <location>
        <begin position="220"/>
        <end position="238"/>
    </location>
</feature>
<feature type="compositionally biased region" description="Basic and acidic residues" evidence="6">
    <location>
        <begin position="1095"/>
        <end position="1108"/>
    </location>
</feature>
<dbReference type="SMART" id="SM01169">
    <property type="entry name" value="DUF1943"/>
    <property type="match status" value="1"/>
</dbReference>
<keyword evidence="3" id="KW-1015">Disulfide bond</keyword>
<keyword evidence="7" id="KW-1133">Transmembrane helix</keyword>
<evidence type="ECO:0000256" key="3">
    <source>
        <dbReference type="ARBA" id="ARBA00023157"/>
    </source>
</evidence>
<name>A0A7R8W6L7_9CRUS</name>